<sequence length="644" mass="73659">MKNYRSRTCIKEFQNIMAHGLKLKSCIFILGVVLLLLFMNFHCFYNLCFPCQHPKPVKPKRANSSGLIKGISTVSLCDVQKEAAVPKCQAPGSAADKLRLIRDIFTSYGNEETVTALFGDKLKASNFEAWELPTVAHYVWCGNKFFRFEDYLGVLSMVRVLRPMKLIFHYDSLPLEKDLYHTWFQELKQSLPYLVLRRTNKTIACGTMDALNYGLEQLAASPSGGVFFGERAVLTYIPNLWREENYLTYLMPGASHSEETIVFARYGLVQSGVSLQDYKNNSLKSSYECVNVDQFNTMVRNVTESGALQQMIDDVLPPCLVVAGPLYPEHIITSKTPFGRVARFLYYGKSEPIQAKQSKDPKDLIPPISHMIMLNPAKDKPVVLTFSHYMSILSALYLGGFQRVYIHGDTLPSGEWWTRLANESVTFVYIEVVETVFQQDVKVYAHQSDILRAIILLKYGGAYQDKDALWSSPVPEDVRRYPAVGCYDWVNRGEWPRSFNTGVFLSKPGSTYLRQFLDSFWYEWDSSWIFNGVLMPYKVYEHHPDTLFIDTHLQTICYVGVCHPAWHDDYMRSESEASQPTREFKQNETYALHYTHPKPDRILTSFQAIQSGTSILHELGKNVLRAIIKSGKRHLVEGANLDKL</sequence>
<organism evidence="2 3">
    <name type="scientific">Biomphalaria glabrata</name>
    <name type="common">Bloodfluke planorb</name>
    <name type="synonym">Freshwater snail</name>
    <dbReference type="NCBI Taxonomy" id="6526"/>
    <lineage>
        <taxon>Eukaryota</taxon>
        <taxon>Metazoa</taxon>
        <taxon>Spiralia</taxon>
        <taxon>Lophotrochozoa</taxon>
        <taxon>Mollusca</taxon>
        <taxon>Gastropoda</taxon>
        <taxon>Heterobranchia</taxon>
        <taxon>Euthyneura</taxon>
        <taxon>Panpulmonata</taxon>
        <taxon>Hygrophila</taxon>
        <taxon>Lymnaeoidea</taxon>
        <taxon>Planorbidae</taxon>
        <taxon>Biomphalaria</taxon>
    </lineage>
</organism>
<feature type="transmembrane region" description="Helical" evidence="1">
    <location>
        <begin position="21"/>
        <end position="41"/>
    </location>
</feature>
<dbReference type="VEuPathDB" id="VectorBase:BGLB027987"/>
<gene>
    <name evidence="2" type="primary">106079746</name>
</gene>
<evidence type="ECO:0008006" key="4">
    <source>
        <dbReference type="Google" id="ProtNLM"/>
    </source>
</evidence>
<dbReference type="Gene3D" id="3.90.550.20">
    <property type="match status" value="1"/>
</dbReference>
<proteinExistence type="predicted"/>
<protein>
    <recommendedName>
        <fullName evidence="4">Alpha 1,4-glycosyltransferase domain-containing protein</fullName>
    </recommendedName>
</protein>
<dbReference type="Proteomes" id="UP000076420">
    <property type="component" value="Unassembled WGS sequence"/>
</dbReference>
<dbReference type="VEuPathDB" id="VectorBase:BGLAX_032773"/>
<dbReference type="PANTHER" id="PTHR46830">
    <property type="entry name" value="TRANSFERASE, PUTATIVE-RELATED"/>
    <property type="match status" value="1"/>
</dbReference>
<dbReference type="KEGG" id="bgt:106079746"/>
<name>A0A2C9L856_BIOGL</name>
<evidence type="ECO:0000313" key="3">
    <source>
        <dbReference type="Proteomes" id="UP000076420"/>
    </source>
</evidence>
<keyword evidence="1" id="KW-0472">Membrane</keyword>
<evidence type="ECO:0000313" key="2">
    <source>
        <dbReference type="EnsemblMetazoa" id="BGLB027987-PB"/>
    </source>
</evidence>
<keyword evidence="1" id="KW-0812">Transmembrane</keyword>
<dbReference type="InterPro" id="IPR007577">
    <property type="entry name" value="GlycoTrfase_DXD_sugar-bd_CS"/>
</dbReference>
<dbReference type="OrthoDB" id="6057092at2759"/>
<accession>A0A2C9L856</accession>
<evidence type="ECO:0000256" key="1">
    <source>
        <dbReference type="SAM" id="Phobius"/>
    </source>
</evidence>
<dbReference type="Pfam" id="PF04488">
    <property type="entry name" value="Gly_transf_sug"/>
    <property type="match status" value="1"/>
</dbReference>
<dbReference type="EnsemblMetazoa" id="BGLB027987-RB">
    <property type="protein sequence ID" value="BGLB027987-PB"/>
    <property type="gene ID" value="BGLB027987"/>
</dbReference>
<dbReference type="AlphaFoldDB" id="A0A2C9L856"/>
<reference evidence="2" key="1">
    <citation type="submission" date="2020-05" db="UniProtKB">
        <authorList>
            <consortium name="EnsemblMetazoa"/>
        </authorList>
    </citation>
    <scope>IDENTIFICATION</scope>
    <source>
        <strain evidence="2">BB02</strain>
    </source>
</reference>
<dbReference type="SUPFAM" id="SSF53448">
    <property type="entry name" value="Nucleotide-diphospho-sugar transferases"/>
    <property type="match status" value="1"/>
</dbReference>
<dbReference type="PANTHER" id="PTHR46830:SF1">
    <property type="entry name" value="ALPHA-1,4-N-ACETYLGLUCOSAMINYLTRANSFERASE"/>
    <property type="match status" value="1"/>
</dbReference>
<keyword evidence="1" id="KW-1133">Transmembrane helix</keyword>
<dbReference type="InterPro" id="IPR029044">
    <property type="entry name" value="Nucleotide-diphossugar_trans"/>
</dbReference>